<accession>A0A0A9AQN7</accession>
<reference evidence="1" key="2">
    <citation type="journal article" date="2015" name="Data Brief">
        <title>Shoot transcriptome of the giant reed, Arundo donax.</title>
        <authorList>
            <person name="Barrero R.A."/>
            <person name="Guerrero F.D."/>
            <person name="Moolhuijzen P."/>
            <person name="Goolsby J.A."/>
            <person name="Tidwell J."/>
            <person name="Bellgard S.E."/>
            <person name="Bellgard M.I."/>
        </authorList>
    </citation>
    <scope>NUCLEOTIDE SEQUENCE</scope>
    <source>
        <tissue evidence="1">Shoot tissue taken approximately 20 cm above the soil surface</tissue>
    </source>
</reference>
<protein>
    <submittedName>
        <fullName evidence="1">Uncharacterized protein</fullName>
    </submittedName>
</protein>
<dbReference type="AlphaFoldDB" id="A0A0A9AQN7"/>
<name>A0A0A9AQN7_ARUDO</name>
<dbReference type="EMBL" id="GBRH01243846">
    <property type="protein sequence ID" value="JAD54049.1"/>
    <property type="molecule type" value="Transcribed_RNA"/>
</dbReference>
<reference evidence="1" key="1">
    <citation type="submission" date="2014-09" db="EMBL/GenBank/DDBJ databases">
        <authorList>
            <person name="Magalhaes I.L.F."/>
            <person name="Oliveira U."/>
            <person name="Santos F.R."/>
            <person name="Vidigal T.H.D.A."/>
            <person name="Brescovit A.D."/>
            <person name="Santos A.J."/>
        </authorList>
    </citation>
    <scope>NUCLEOTIDE SEQUENCE</scope>
    <source>
        <tissue evidence="1">Shoot tissue taken approximately 20 cm above the soil surface</tissue>
    </source>
</reference>
<proteinExistence type="predicted"/>
<sequence length="46" mass="5290">MERGNAIAGGCFPSNKEFYLSREELSSSQDSTDFLHRMHECPFHRA</sequence>
<organism evidence="1">
    <name type="scientific">Arundo donax</name>
    <name type="common">Giant reed</name>
    <name type="synonym">Donax arundinaceus</name>
    <dbReference type="NCBI Taxonomy" id="35708"/>
    <lineage>
        <taxon>Eukaryota</taxon>
        <taxon>Viridiplantae</taxon>
        <taxon>Streptophyta</taxon>
        <taxon>Embryophyta</taxon>
        <taxon>Tracheophyta</taxon>
        <taxon>Spermatophyta</taxon>
        <taxon>Magnoliopsida</taxon>
        <taxon>Liliopsida</taxon>
        <taxon>Poales</taxon>
        <taxon>Poaceae</taxon>
        <taxon>PACMAD clade</taxon>
        <taxon>Arundinoideae</taxon>
        <taxon>Arundineae</taxon>
        <taxon>Arundo</taxon>
    </lineage>
</organism>
<evidence type="ECO:0000313" key="1">
    <source>
        <dbReference type="EMBL" id="JAD54049.1"/>
    </source>
</evidence>